<dbReference type="InterPro" id="IPR027275">
    <property type="entry name" value="PRC-brl_dom"/>
</dbReference>
<evidence type="ECO:0000313" key="2">
    <source>
        <dbReference type="EMBL" id="SFS90954.1"/>
    </source>
</evidence>
<dbReference type="SUPFAM" id="SSF50346">
    <property type="entry name" value="PRC-barrel domain"/>
    <property type="match status" value="1"/>
</dbReference>
<reference evidence="3" key="1">
    <citation type="submission" date="2016-10" db="EMBL/GenBank/DDBJ databases">
        <authorList>
            <person name="Varghese N."/>
            <person name="Submissions S."/>
        </authorList>
    </citation>
    <scope>NUCLEOTIDE SEQUENCE [LARGE SCALE GENOMIC DNA]</scope>
    <source>
        <strain evidence="3">DSM 22427</strain>
    </source>
</reference>
<dbReference type="RefSeq" id="WP_092906056.1">
    <property type="nucleotide sequence ID" value="NZ_FOZS01000003.1"/>
</dbReference>
<protein>
    <submittedName>
        <fullName evidence="2">Sporulation protein YlmC, PRC-barrel domain family</fullName>
    </submittedName>
</protein>
<proteinExistence type="predicted"/>
<evidence type="ECO:0000313" key="3">
    <source>
        <dbReference type="Proteomes" id="UP000199199"/>
    </source>
</evidence>
<name>A0A1I6TP73_9EURY</name>
<sequence>MGEILARNLIDKSIVGTDGTDFGTLANVTMGLESAALRNLIVDPNENLSLQSVDFERNEEGRLLIPIDRISTLNDQIVVHR</sequence>
<dbReference type="Proteomes" id="UP000199199">
    <property type="component" value="Unassembled WGS sequence"/>
</dbReference>
<dbReference type="AlphaFoldDB" id="A0A1I6TP73"/>
<gene>
    <name evidence="2" type="ORF">SAMN04488556_3280</name>
</gene>
<dbReference type="EMBL" id="FOZS01000003">
    <property type="protein sequence ID" value="SFS90954.1"/>
    <property type="molecule type" value="Genomic_DNA"/>
</dbReference>
<feature type="domain" description="PRC-barrel" evidence="1">
    <location>
        <begin position="1"/>
        <end position="79"/>
    </location>
</feature>
<accession>A0A1I6TP73</accession>
<dbReference type="PANTHER" id="PTHR38137">
    <property type="entry name" value="PRC-BARREL DOMAIN PROTEIN"/>
    <property type="match status" value="1"/>
</dbReference>
<dbReference type="OrthoDB" id="85079at2157"/>
<dbReference type="Pfam" id="PF05239">
    <property type="entry name" value="PRC"/>
    <property type="match status" value="1"/>
</dbReference>
<organism evidence="2 3">
    <name type="scientific">Halostagnicola kamekurae</name>
    <dbReference type="NCBI Taxonomy" id="619731"/>
    <lineage>
        <taxon>Archaea</taxon>
        <taxon>Methanobacteriati</taxon>
        <taxon>Methanobacteriota</taxon>
        <taxon>Stenosarchaea group</taxon>
        <taxon>Halobacteria</taxon>
        <taxon>Halobacteriales</taxon>
        <taxon>Natrialbaceae</taxon>
        <taxon>Halostagnicola</taxon>
    </lineage>
</organism>
<dbReference type="InterPro" id="IPR011033">
    <property type="entry name" value="PRC_barrel-like_sf"/>
</dbReference>
<dbReference type="PANTHER" id="PTHR38137:SF2">
    <property type="entry name" value="PRC-BARREL DOMAIN-CONTAINING PROTEIN"/>
    <property type="match status" value="1"/>
</dbReference>
<dbReference type="Gene3D" id="2.30.30.240">
    <property type="entry name" value="PRC-barrel domain"/>
    <property type="match status" value="1"/>
</dbReference>
<keyword evidence="3" id="KW-1185">Reference proteome</keyword>
<evidence type="ECO:0000259" key="1">
    <source>
        <dbReference type="Pfam" id="PF05239"/>
    </source>
</evidence>